<organism evidence="2 3">
    <name type="scientific">Colwellia maritima</name>
    <dbReference type="NCBI Taxonomy" id="2912588"/>
    <lineage>
        <taxon>Bacteria</taxon>
        <taxon>Pseudomonadati</taxon>
        <taxon>Pseudomonadota</taxon>
        <taxon>Gammaproteobacteria</taxon>
        <taxon>Alteromonadales</taxon>
        <taxon>Colwelliaceae</taxon>
        <taxon>Colwellia</taxon>
    </lineage>
</organism>
<sequence>MKKFKFIAAAVVAMSFVGTASADPISWNAPWGSSEGNVINEFVFAYNSQSLVNDTNSNGVLDLGDTILSAGGFGANGFNALPPLALVQDLKLSKTTK</sequence>
<feature type="chain" id="PRO_5047096171" description="PEP-CTERM sorting domain-containing protein" evidence="1">
    <location>
        <begin position="23"/>
        <end position="97"/>
    </location>
</feature>
<feature type="signal peptide" evidence="1">
    <location>
        <begin position="1"/>
        <end position="22"/>
    </location>
</feature>
<protein>
    <recommendedName>
        <fullName evidence="4">PEP-CTERM sorting domain-containing protein</fullName>
    </recommendedName>
</protein>
<evidence type="ECO:0000313" key="2">
    <source>
        <dbReference type="EMBL" id="MCI2282210.1"/>
    </source>
</evidence>
<dbReference type="Proteomes" id="UP001139646">
    <property type="component" value="Unassembled WGS sequence"/>
</dbReference>
<dbReference type="EMBL" id="JAKKSL010000001">
    <property type="protein sequence ID" value="MCI2282210.1"/>
    <property type="molecule type" value="Genomic_DNA"/>
</dbReference>
<gene>
    <name evidence="2" type="ORF">L3081_00835</name>
</gene>
<keyword evidence="1" id="KW-0732">Signal</keyword>
<name>A0ABS9WWR4_9GAMM</name>
<reference evidence="2" key="1">
    <citation type="submission" date="2022-01" db="EMBL/GenBank/DDBJ databases">
        <title>Colwellia maritima, isolated from seawater.</title>
        <authorList>
            <person name="Kristyanto S."/>
            <person name="Jung J."/>
            <person name="Jeon C.O."/>
        </authorList>
    </citation>
    <scope>NUCLEOTIDE SEQUENCE</scope>
    <source>
        <strain evidence="2">MSW7</strain>
    </source>
</reference>
<keyword evidence="3" id="KW-1185">Reference proteome</keyword>
<comment type="caution">
    <text evidence="2">The sequence shown here is derived from an EMBL/GenBank/DDBJ whole genome shotgun (WGS) entry which is preliminary data.</text>
</comment>
<accession>A0ABS9WWR4</accession>
<evidence type="ECO:0000256" key="1">
    <source>
        <dbReference type="SAM" id="SignalP"/>
    </source>
</evidence>
<evidence type="ECO:0008006" key="4">
    <source>
        <dbReference type="Google" id="ProtNLM"/>
    </source>
</evidence>
<dbReference type="RefSeq" id="WP_242282780.1">
    <property type="nucleotide sequence ID" value="NZ_JAKKSL010000001.1"/>
</dbReference>
<evidence type="ECO:0000313" key="3">
    <source>
        <dbReference type="Proteomes" id="UP001139646"/>
    </source>
</evidence>
<proteinExistence type="predicted"/>